<dbReference type="NCBIfam" id="NF033547">
    <property type="entry name" value="transpos_IS1595"/>
    <property type="match status" value="1"/>
</dbReference>
<keyword evidence="3" id="KW-1185">Reference proteome</keyword>
<evidence type="ECO:0000259" key="1">
    <source>
        <dbReference type="SMART" id="SM01126"/>
    </source>
</evidence>
<dbReference type="eggNOG" id="COG3677">
    <property type="taxonomic scope" value="Bacteria"/>
</dbReference>
<reference evidence="2 3" key="1">
    <citation type="journal article" date="2013" name="Genome Announc.">
        <title>Draft Genome Sequence of an Alphaproteobacterium, Caenispirillum salinarum AK4(T), Isolated from a Solar Saltern.</title>
        <authorList>
            <person name="Khatri I."/>
            <person name="Singh A."/>
            <person name="Korpole S."/>
            <person name="Pinnaka A.K."/>
            <person name="Subramanian S."/>
        </authorList>
    </citation>
    <scope>NUCLEOTIDE SEQUENCE [LARGE SCALE GENOMIC DNA]</scope>
    <source>
        <strain evidence="2 3">AK4</strain>
    </source>
</reference>
<dbReference type="Pfam" id="PF12760">
    <property type="entry name" value="Zn_ribbon_IS1595"/>
    <property type="match status" value="1"/>
</dbReference>
<gene>
    <name evidence="2" type="ORF">C882_1887</name>
</gene>
<proteinExistence type="predicted"/>
<feature type="domain" description="ISXO2-like transposase" evidence="1">
    <location>
        <begin position="120"/>
        <end position="253"/>
    </location>
</feature>
<dbReference type="InterPro" id="IPR024442">
    <property type="entry name" value="Transposase_Zn_ribbon"/>
</dbReference>
<evidence type="ECO:0000313" key="3">
    <source>
        <dbReference type="Proteomes" id="UP000009881"/>
    </source>
</evidence>
<evidence type="ECO:0000313" key="2">
    <source>
        <dbReference type="EMBL" id="EKV27385.1"/>
    </source>
</evidence>
<dbReference type="InterPro" id="IPR024445">
    <property type="entry name" value="Tnp_ISXO2-like"/>
</dbReference>
<dbReference type="STRING" id="1238182.C882_1887"/>
<organism evidence="2 3">
    <name type="scientific">Caenispirillum salinarum AK4</name>
    <dbReference type="NCBI Taxonomy" id="1238182"/>
    <lineage>
        <taxon>Bacteria</taxon>
        <taxon>Pseudomonadati</taxon>
        <taxon>Pseudomonadota</taxon>
        <taxon>Alphaproteobacteria</taxon>
        <taxon>Rhodospirillales</taxon>
        <taxon>Novispirillaceae</taxon>
        <taxon>Caenispirillum</taxon>
    </lineage>
</organism>
<dbReference type="Proteomes" id="UP000009881">
    <property type="component" value="Unassembled WGS sequence"/>
</dbReference>
<accession>K9GN26</accession>
<dbReference type="SMART" id="SM01126">
    <property type="entry name" value="DDE_Tnp_IS1595"/>
    <property type="match status" value="1"/>
</dbReference>
<protein>
    <submittedName>
        <fullName evidence="2">ISSpo8, transposase</fullName>
    </submittedName>
</protein>
<name>K9GN26_9PROT</name>
<sequence>MSLLDFIGEVPDEDVAERWLIKQRWPSGMTCPTCGSSHVRRLRGRRLFQCRCRRQFSVTSGSAMHGTRLPLRAWAVGIFLFVTSSKGISARKMSAWLGISYKAAWFMGHRIRAMMAAWRPLSGIVEIDEAYYGTRRRKPGRGAGPALVMVAVERSGDAVARAIQSHGRVYIADALKGVLSKDSVIMTDGLPAYRCLGGRSVRHSAGEFVRGEVHVNTAEGFNGLFKRAVTGVYHWISVKHADRYAAEAAFRWSERRLCSGTPMPYGTLVG</sequence>
<dbReference type="OrthoDB" id="271821at2"/>
<dbReference type="EMBL" id="ANHY01000020">
    <property type="protein sequence ID" value="EKV27385.1"/>
    <property type="molecule type" value="Genomic_DNA"/>
</dbReference>
<dbReference type="AlphaFoldDB" id="K9GN26"/>
<dbReference type="RefSeq" id="WP_009542283.1">
    <property type="nucleotide sequence ID" value="NZ_ANHY01000020.1"/>
</dbReference>
<dbReference type="Pfam" id="PF12762">
    <property type="entry name" value="DDE_Tnp_IS1595"/>
    <property type="match status" value="1"/>
</dbReference>
<comment type="caution">
    <text evidence="2">The sequence shown here is derived from an EMBL/GenBank/DDBJ whole genome shotgun (WGS) entry which is preliminary data.</text>
</comment>